<reference evidence="2 3" key="1">
    <citation type="submission" date="2015-09" db="EMBL/GenBank/DDBJ databases">
        <title>Genome sequence of ICMP 11288.</title>
        <authorList>
            <person name="Visnovsky S."/>
            <person name="Lu A."/>
            <person name="Panda P."/>
            <person name="Pitman A."/>
        </authorList>
    </citation>
    <scope>NUCLEOTIDE SEQUENCE [LARGE SCALE GENOMIC DNA]</scope>
    <source>
        <strain evidence="2 3">ICMP 11288</strain>
    </source>
</reference>
<accession>A0A0W0I7E0</accession>
<sequence length="465" mass="52236">MPLVRDLTLDANNQSRISLGVFDANGQLLGDWAPDATLTINLTIQDAGQVFNGTASYEDERIRTGCLQSLNDRQPTGFHVRRGDVLEVELTLIDTVGNSQPYLFIGAPDAESPEPGLWENVPTPIALNAGVNRLSNHKGGVVYFQLTGAGNTARLNFISGMQAVPTFEQGKHSIAQYQDMLIQNQGSRFAEYISNRVIITMPIEAAIKYQHINIDQLLNIYDRIIFLQEQFIGLDSSSALHSPSPPPAKNHLSISTVKLIQGAPAGHTHTAYGIYRADDMLDLAKLITYYVVWHETAHTYQMLGYMPSEDMHVFTQLASLYIQRHVVEPPPLQVYPILPRADFESALTKVNSPNLEHDQLTLNEKLVPLEQLRIFFGDEFWPRLNKITRERWRSNGEAPARSQAIDNLVLFSSIATNTDLRHFFSKWGLSVTPEGDQKINALYLQPPTMDLTTLRDPNPPRYIYE</sequence>
<dbReference type="PROSITE" id="PS51723">
    <property type="entry name" value="PEPTIDASE_M60"/>
    <property type="match status" value="1"/>
</dbReference>
<dbReference type="InterPro" id="IPR042279">
    <property type="entry name" value="Pep_M60_3"/>
</dbReference>
<evidence type="ECO:0000259" key="1">
    <source>
        <dbReference type="PROSITE" id="PS51723"/>
    </source>
</evidence>
<dbReference type="InterPro" id="IPR031161">
    <property type="entry name" value="Peptidase_M60_dom"/>
</dbReference>
<dbReference type="SMART" id="SM01276">
    <property type="entry name" value="M60-like"/>
    <property type="match status" value="1"/>
</dbReference>
<dbReference type="Gene3D" id="1.10.390.30">
    <property type="entry name" value="Peptidase M60, enhancin-like domain 3"/>
    <property type="match status" value="1"/>
</dbReference>
<protein>
    <recommendedName>
        <fullName evidence="1">Peptidase M60 domain-containing protein</fullName>
    </recommendedName>
</protein>
<dbReference type="Gene3D" id="2.60.120.1250">
    <property type="entry name" value="Peptidase M60, enhancin-like domain 1"/>
    <property type="match status" value="1"/>
</dbReference>
<proteinExistence type="predicted"/>
<gene>
    <name evidence="2" type="ORF">AO063_10000</name>
</gene>
<dbReference type="AlphaFoldDB" id="A0A0W0I7E0"/>
<organism evidence="2 3">
    <name type="scientific">Pseudomonas fluorescens ICMP 11288</name>
    <dbReference type="NCBI Taxonomy" id="1198309"/>
    <lineage>
        <taxon>Bacteria</taxon>
        <taxon>Pseudomonadati</taxon>
        <taxon>Pseudomonadota</taxon>
        <taxon>Gammaproteobacteria</taxon>
        <taxon>Pseudomonadales</taxon>
        <taxon>Pseudomonadaceae</taxon>
        <taxon>Pseudomonas</taxon>
    </lineage>
</organism>
<feature type="domain" description="Peptidase M60" evidence="1">
    <location>
        <begin position="71"/>
        <end position="377"/>
    </location>
</feature>
<dbReference type="Proteomes" id="UP000054197">
    <property type="component" value="Unassembled WGS sequence"/>
</dbReference>
<evidence type="ECO:0000313" key="3">
    <source>
        <dbReference type="Proteomes" id="UP000054197"/>
    </source>
</evidence>
<comment type="caution">
    <text evidence="2">The sequence shown here is derived from an EMBL/GenBank/DDBJ whole genome shotgun (WGS) entry which is preliminary data.</text>
</comment>
<dbReference type="Pfam" id="PF13402">
    <property type="entry name" value="Peptidase_M60"/>
    <property type="match status" value="1"/>
</dbReference>
<dbReference type="EMBL" id="LKEF01000001">
    <property type="protein sequence ID" value="KTB68785.1"/>
    <property type="molecule type" value="Genomic_DNA"/>
</dbReference>
<dbReference type="Gene3D" id="3.40.390.80">
    <property type="entry name" value="Peptidase M60, enhancin-like domain 2"/>
    <property type="match status" value="1"/>
</dbReference>
<evidence type="ECO:0000313" key="2">
    <source>
        <dbReference type="EMBL" id="KTB68785.1"/>
    </source>
</evidence>
<name>A0A0W0I7E0_PSEFL</name>